<dbReference type="InterPro" id="IPR000182">
    <property type="entry name" value="GNAT_dom"/>
</dbReference>
<dbReference type="EMBL" id="CAKJTJ010000001">
    <property type="protein sequence ID" value="CAG9619258.1"/>
    <property type="molecule type" value="Genomic_DNA"/>
</dbReference>
<evidence type="ECO:0000259" key="3">
    <source>
        <dbReference type="PROSITE" id="PS51186"/>
    </source>
</evidence>
<dbReference type="InterPro" id="IPR050680">
    <property type="entry name" value="YpeA/RimI_acetyltransf"/>
</dbReference>
<keyword evidence="1" id="KW-0808">Transferase</keyword>
<keyword evidence="5" id="KW-1185">Reference proteome</keyword>
<dbReference type="CDD" id="cd04301">
    <property type="entry name" value="NAT_SF"/>
    <property type="match status" value="2"/>
</dbReference>
<protein>
    <recommendedName>
        <fullName evidence="3">N-acetyltransferase domain-containing protein</fullName>
    </recommendedName>
</protein>
<feature type="domain" description="N-acetyltransferase" evidence="3">
    <location>
        <begin position="5"/>
        <end position="153"/>
    </location>
</feature>
<dbReference type="Proteomes" id="UP000789833">
    <property type="component" value="Unassembled WGS sequence"/>
</dbReference>
<gene>
    <name evidence="4" type="ORF">BACCIP111883_00025</name>
</gene>
<evidence type="ECO:0000256" key="2">
    <source>
        <dbReference type="ARBA" id="ARBA00023315"/>
    </source>
</evidence>
<dbReference type="Pfam" id="PF00583">
    <property type="entry name" value="Acetyltransf_1"/>
    <property type="match status" value="2"/>
</dbReference>
<comment type="caution">
    <text evidence="4">The sequence shown here is derived from an EMBL/GenBank/DDBJ whole genome shotgun (WGS) entry which is preliminary data.</text>
</comment>
<name>A0ABM8YHI7_9BACI</name>
<accession>A0ABM8YHI7</accession>
<dbReference type="PANTHER" id="PTHR43420:SF51">
    <property type="entry name" value="PEPTIDYL-LYSINE N-ACETYLTRANSFERASE YIAC"/>
    <property type="match status" value="1"/>
</dbReference>
<dbReference type="Gene3D" id="3.40.630.30">
    <property type="match status" value="2"/>
</dbReference>
<evidence type="ECO:0000313" key="4">
    <source>
        <dbReference type="EMBL" id="CAG9619258.1"/>
    </source>
</evidence>
<evidence type="ECO:0000313" key="5">
    <source>
        <dbReference type="Proteomes" id="UP000789833"/>
    </source>
</evidence>
<reference evidence="4 5" key="1">
    <citation type="submission" date="2021-10" db="EMBL/GenBank/DDBJ databases">
        <authorList>
            <person name="Criscuolo A."/>
        </authorList>
    </citation>
    <scope>NUCLEOTIDE SEQUENCE [LARGE SCALE GENOMIC DNA]</scope>
    <source>
        <strain evidence="5">CIP 111883</strain>
    </source>
</reference>
<keyword evidence="2" id="KW-0012">Acyltransferase</keyword>
<evidence type="ECO:0000256" key="1">
    <source>
        <dbReference type="ARBA" id="ARBA00022679"/>
    </source>
</evidence>
<dbReference type="InterPro" id="IPR016181">
    <property type="entry name" value="Acyl_CoA_acyltransferase"/>
</dbReference>
<organism evidence="4 5">
    <name type="scientific">Sutcliffiella rhizosphaerae</name>
    <dbReference type="NCBI Taxonomy" id="2880967"/>
    <lineage>
        <taxon>Bacteria</taxon>
        <taxon>Bacillati</taxon>
        <taxon>Bacillota</taxon>
        <taxon>Bacilli</taxon>
        <taxon>Bacillales</taxon>
        <taxon>Bacillaceae</taxon>
        <taxon>Sutcliffiella</taxon>
    </lineage>
</organism>
<dbReference type="PROSITE" id="PS51186">
    <property type="entry name" value="GNAT"/>
    <property type="match status" value="2"/>
</dbReference>
<dbReference type="NCBIfam" id="NF043067">
    <property type="entry name" value="AAC_6p_group_E"/>
    <property type="match status" value="1"/>
</dbReference>
<dbReference type="SUPFAM" id="SSF55729">
    <property type="entry name" value="Acyl-CoA N-acyltransferases (Nat)"/>
    <property type="match status" value="2"/>
</dbReference>
<sequence length="303" mass="34353">MGEIFSLKPITEKNWEKAINLNVREAQKNFVASNLYSIAQAQFLPDFKAMGVFKGEAMVGFALYGVDSDDGNYWITRLMVDKSHQGKGYGKAALHEVLNDINTDNIGRSIPYVMISYEPENLVAKQLYLKAGFVETDMATWGEQMARLELGVSENDTNHIVLATIAHKKHYVELAHSLWPTSTKEDLAATYHDIVPSSRNRILFYKENNEIVAFMHLSIREDYVEGSESSPTGYVEGVFVLEEHRRKGFSKKLLHAGESWLKARGCQQIGSDIHLENEISYYFHTSLGFQESSRLIAFIKSIE</sequence>
<proteinExistence type="predicted"/>
<feature type="domain" description="N-acetyltransferase" evidence="3">
    <location>
        <begin position="158"/>
        <end position="303"/>
    </location>
</feature>
<dbReference type="PANTHER" id="PTHR43420">
    <property type="entry name" value="ACETYLTRANSFERASE"/>
    <property type="match status" value="1"/>
</dbReference>